<gene>
    <name evidence="2" type="ORF">OIU84_013017</name>
</gene>
<evidence type="ECO:0000313" key="2">
    <source>
        <dbReference type="EMBL" id="KAJ6404956.1"/>
    </source>
</evidence>
<organism evidence="2 3">
    <name type="scientific">Salix udensis</name>
    <dbReference type="NCBI Taxonomy" id="889485"/>
    <lineage>
        <taxon>Eukaryota</taxon>
        <taxon>Viridiplantae</taxon>
        <taxon>Streptophyta</taxon>
        <taxon>Embryophyta</taxon>
        <taxon>Tracheophyta</taxon>
        <taxon>Spermatophyta</taxon>
        <taxon>Magnoliopsida</taxon>
        <taxon>eudicotyledons</taxon>
        <taxon>Gunneridae</taxon>
        <taxon>Pentapetalae</taxon>
        <taxon>rosids</taxon>
        <taxon>fabids</taxon>
        <taxon>Malpighiales</taxon>
        <taxon>Salicaceae</taxon>
        <taxon>Saliceae</taxon>
        <taxon>Salix</taxon>
    </lineage>
</organism>
<name>A0AAD6JGY0_9ROSI</name>
<comment type="caution">
    <text evidence="2">The sequence shown here is derived from an EMBL/GenBank/DDBJ whole genome shotgun (WGS) entry which is preliminary data.</text>
</comment>
<evidence type="ECO:0000256" key="1">
    <source>
        <dbReference type="SAM" id="MobiDB-lite"/>
    </source>
</evidence>
<dbReference type="AlphaFoldDB" id="A0AAD6JGY0"/>
<proteinExistence type="predicted"/>
<feature type="compositionally biased region" description="Basic and acidic residues" evidence="1">
    <location>
        <begin position="8"/>
        <end position="19"/>
    </location>
</feature>
<protein>
    <submittedName>
        <fullName evidence="2">Uncharacterized protein</fullName>
    </submittedName>
</protein>
<feature type="region of interest" description="Disordered" evidence="1">
    <location>
        <begin position="1"/>
        <end position="25"/>
    </location>
</feature>
<sequence length="143" mass="15535">MQVSSLDIRGHGHTSKDKLPAQTTVSSLSSGKDGFDYAISAGSTSPVKLSVVSFFICAFILEAASSYFVRPLRQASTALSIPWKFVFVNICSASNKCNFPDIKTSSEMARPRIHLAPQPSQYTSHSNDRAGKHCSGFKHNSYS</sequence>
<feature type="region of interest" description="Disordered" evidence="1">
    <location>
        <begin position="117"/>
        <end position="143"/>
    </location>
</feature>
<dbReference type="EMBL" id="JAPFFJ010000017">
    <property type="protein sequence ID" value="KAJ6404956.1"/>
    <property type="molecule type" value="Genomic_DNA"/>
</dbReference>
<keyword evidence="3" id="KW-1185">Reference proteome</keyword>
<evidence type="ECO:0000313" key="3">
    <source>
        <dbReference type="Proteomes" id="UP001162972"/>
    </source>
</evidence>
<accession>A0AAD6JGY0</accession>
<reference evidence="2 3" key="1">
    <citation type="journal article" date="2023" name="Int. J. Mol. Sci.">
        <title>De Novo Assembly and Annotation of 11 Diverse Shrub Willow (Salix) Genomes Reveals Novel Gene Organization in Sex-Linked Regions.</title>
        <authorList>
            <person name="Hyden B."/>
            <person name="Feng K."/>
            <person name="Yates T.B."/>
            <person name="Jawdy S."/>
            <person name="Cereghino C."/>
            <person name="Smart L.B."/>
            <person name="Muchero W."/>
        </authorList>
    </citation>
    <scope>NUCLEOTIDE SEQUENCE [LARGE SCALE GENOMIC DNA]</scope>
    <source>
        <tissue evidence="2">Shoot tip</tissue>
    </source>
</reference>
<dbReference type="Proteomes" id="UP001162972">
    <property type="component" value="Chromosome 2"/>
</dbReference>